<dbReference type="RefSeq" id="WP_146485014.1">
    <property type="nucleotide sequence ID" value="NZ_VIGX01000001.1"/>
</dbReference>
<feature type="transmembrane region" description="Helical" evidence="8">
    <location>
        <begin position="167"/>
        <end position="186"/>
    </location>
</feature>
<dbReference type="Gene3D" id="1.20.1250.20">
    <property type="entry name" value="MFS general substrate transporter like domains"/>
    <property type="match status" value="1"/>
</dbReference>
<reference evidence="9 10" key="1">
    <citation type="submission" date="2019-06" db="EMBL/GenBank/DDBJ databases">
        <title>Tsukamurella conjunctivitidis sp. nov., Tsukamurella assacharolytica sp. nov. and Tsukamurella sputae sp. nov. isolated from patients with conjunctivitis, bacteraemia (lymphoma) and respiratory infection (sputum) in Hong Kong.</title>
        <authorList>
            <person name="Teng J.L.L."/>
            <person name="Lee H.H."/>
            <person name="Fong J.Y.H."/>
            <person name="Fok K.M.N."/>
            <person name="Lau S.K.P."/>
            <person name="Woo P.C.Y."/>
        </authorList>
    </citation>
    <scope>NUCLEOTIDE SEQUENCE [LARGE SCALE GENOMIC DNA]</scope>
    <source>
        <strain evidence="9 10">HKU72</strain>
    </source>
</reference>
<evidence type="ECO:0000313" key="10">
    <source>
        <dbReference type="Proteomes" id="UP000319375"/>
    </source>
</evidence>
<comment type="subcellular location">
    <subcellularLocation>
        <location evidence="1">Cell inner membrane</location>
        <topology evidence="1">Multi-pass membrane protein</topology>
    </subcellularLocation>
</comment>
<dbReference type="GO" id="GO:0005886">
    <property type="term" value="C:plasma membrane"/>
    <property type="evidence" value="ECO:0007669"/>
    <property type="project" value="UniProtKB-SubCell"/>
</dbReference>
<evidence type="ECO:0000256" key="2">
    <source>
        <dbReference type="ARBA" id="ARBA00022448"/>
    </source>
</evidence>
<evidence type="ECO:0000256" key="1">
    <source>
        <dbReference type="ARBA" id="ARBA00004429"/>
    </source>
</evidence>
<protein>
    <submittedName>
        <fullName evidence="9">MFS transporter</fullName>
    </submittedName>
</protein>
<dbReference type="GO" id="GO:0022857">
    <property type="term" value="F:transmembrane transporter activity"/>
    <property type="evidence" value="ECO:0007669"/>
    <property type="project" value="InterPro"/>
</dbReference>
<proteinExistence type="predicted"/>
<sequence length="460" mass="47037">MGPFAHRDFRLLFSAQIVALLGTGLTTVALGLLAYEIAGSSAAVVLGTALTIKMVLYVVIAPLAAAYVDRLPRRTFLVALDVVRAGIVLALPFVTEIWQIYVLIGTLQAASAAFTPTFQAVIPDIITDEREYTTALSASQVAYTMESLVSPVLAALALLLIDFDVLFVGTAVGFVASAFLVLRATVPDARRTATGGPVDRILSGVRIFARTPSLRGVIAVNFAVAAAGSIVVVNTVNYVRDRLGGTESQVAWMLAASGGGTLLVALAVPRLLDRFTERSVMLTGAALLTVAATGAVAMAAADRPSWALTAAVWFASGAGSAMAITPTGKVLRAAAAPADVAAVFAAQFSLSHLAWLVAYPIAGWGATRFGLVPAWALLAGIAAAGAILAPALWRRSPATLPVPMPADATTPATPSGAPSGPPAGAPEREPALVPGSPAWRQTAAAGGTLTECQCTCGQAA</sequence>
<dbReference type="Pfam" id="PF07690">
    <property type="entry name" value="MFS_1"/>
    <property type="match status" value="1"/>
</dbReference>
<feature type="transmembrane region" description="Helical" evidence="8">
    <location>
        <begin position="280"/>
        <end position="300"/>
    </location>
</feature>
<feature type="transmembrane region" description="Helical" evidence="8">
    <location>
        <begin position="340"/>
        <end position="362"/>
    </location>
</feature>
<evidence type="ECO:0000256" key="7">
    <source>
        <dbReference type="SAM" id="MobiDB-lite"/>
    </source>
</evidence>
<keyword evidence="2" id="KW-0813">Transport</keyword>
<dbReference type="EMBL" id="VIGX01000001">
    <property type="protein sequence ID" value="TWS30373.1"/>
    <property type="molecule type" value="Genomic_DNA"/>
</dbReference>
<feature type="transmembrane region" description="Helical" evidence="8">
    <location>
        <begin position="250"/>
        <end position="268"/>
    </location>
</feature>
<dbReference type="OrthoDB" id="4368225at2"/>
<evidence type="ECO:0000256" key="8">
    <source>
        <dbReference type="SAM" id="Phobius"/>
    </source>
</evidence>
<accession>A0A5C5S707</accession>
<feature type="transmembrane region" description="Helical" evidence="8">
    <location>
        <begin position="216"/>
        <end position="238"/>
    </location>
</feature>
<feature type="compositionally biased region" description="Low complexity" evidence="7">
    <location>
        <begin position="405"/>
        <end position="418"/>
    </location>
</feature>
<evidence type="ECO:0000313" key="9">
    <source>
        <dbReference type="EMBL" id="TWS30373.1"/>
    </source>
</evidence>
<evidence type="ECO:0000256" key="4">
    <source>
        <dbReference type="ARBA" id="ARBA00022692"/>
    </source>
</evidence>
<organism evidence="9 10">
    <name type="scientific">Tsukamurella conjunctivitidis</name>
    <dbReference type="NCBI Taxonomy" id="2592068"/>
    <lineage>
        <taxon>Bacteria</taxon>
        <taxon>Bacillati</taxon>
        <taxon>Actinomycetota</taxon>
        <taxon>Actinomycetes</taxon>
        <taxon>Mycobacteriales</taxon>
        <taxon>Tsukamurellaceae</taxon>
        <taxon>Tsukamurella</taxon>
    </lineage>
</organism>
<keyword evidence="4 8" id="KW-0812">Transmembrane</keyword>
<gene>
    <name evidence="9" type="ORF">FK530_00355</name>
</gene>
<keyword evidence="3" id="KW-1003">Cell membrane</keyword>
<dbReference type="InterPro" id="IPR011701">
    <property type="entry name" value="MFS"/>
</dbReference>
<feature type="transmembrane region" description="Helical" evidence="8">
    <location>
        <begin position="306"/>
        <end position="328"/>
    </location>
</feature>
<dbReference type="PANTHER" id="PTHR23513:SF9">
    <property type="entry name" value="ENTEROBACTIN EXPORTER ENTS"/>
    <property type="match status" value="1"/>
</dbReference>
<keyword evidence="10" id="KW-1185">Reference proteome</keyword>
<dbReference type="Proteomes" id="UP000319375">
    <property type="component" value="Unassembled WGS sequence"/>
</dbReference>
<dbReference type="PANTHER" id="PTHR23513">
    <property type="entry name" value="INTEGRAL MEMBRANE EFFLUX PROTEIN-RELATED"/>
    <property type="match status" value="1"/>
</dbReference>
<feature type="transmembrane region" description="Helical" evidence="8">
    <location>
        <begin position="41"/>
        <end position="68"/>
    </location>
</feature>
<dbReference type="CDD" id="cd06173">
    <property type="entry name" value="MFS_MefA_like"/>
    <property type="match status" value="1"/>
</dbReference>
<evidence type="ECO:0000256" key="5">
    <source>
        <dbReference type="ARBA" id="ARBA00022989"/>
    </source>
</evidence>
<dbReference type="InterPro" id="IPR036259">
    <property type="entry name" value="MFS_trans_sf"/>
</dbReference>
<evidence type="ECO:0000256" key="3">
    <source>
        <dbReference type="ARBA" id="ARBA00022475"/>
    </source>
</evidence>
<keyword evidence="5 8" id="KW-1133">Transmembrane helix</keyword>
<feature type="region of interest" description="Disordered" evidence="7">
    <location>
        <begin position="402"/>
        <end position="434"/>
    </location>
</feature>
<name>A0A5C5S707_9ACTN</name>
<feature type="transmembrane region" description="Helical" evidence="8">
    <location>
        <begin position="12"/>
        <end position="35"/>
    </location>
</feature>
<dbReference type="AlphaFoldDB" id="A0A5C5S707"/>
<keyword evidence="6 8" id="KW-0472">Membrane</keyword>
<dbReference type="SUPFAM" id="SSF103473">
    <property type="entry name" value="MFS general substrate transporter"/>
    <property type="match status" value="1"/>
</dbReference>
<feature type="transmembrane region" description="Helical" evidence="8">
    <location>
        <begin position="374"/>
        <end position="393"/>
    </location>
</feature>
<comment type="caution">
    <text evidence="9">The sequence shown here is derived from an EMBL/GenBank/DDBJ whole genome shotgun (WGS) entry which is preliminary data.</text>
</comment>
<evidence type="ECO:0000256" key="6">
    <source>
        <dbReference type="ARBA" id="ARBA00023136"/>
    </source>
</evidence>